<comment type="similarity">
    <text evidence="2">Belongs to the ATP-dependent AMP-binding enzyme family.</text>
</comment>
<dbReference type="InterPro" id="IPR009081">
    <property type="entry name" value="PP-bd_ACP"/>
</dbReference>
<dbReference type="SUPFAM" id="SSF56801">
    <property type="entry name" value="Acetyl-CoA synthetase-like"/>
    <property type="match status" value="1"/>
</dbReference>
<evidence type="ECO:0000256" key="5">
    <source>
        <dbReference type="ARBA" id="ARBA00023268"/>
    </source>
</evidence>
<name>A0ABX7FWA5_BRECH</name>
<keyword evidence="5" id="KW-0511">Multifunctional enzyme</keyword>
<evidence type="ECO:0000313" key="7">
    <source>
        <dbReference type="EMBL" id="QRG69741.1"/>
    </source>
</evidence>
<reference evidence="7 8" key="1">
    <citation type="submission" date="2021-01" db="EMBL/GenBank/DDBJ databases">
        <title>Identification of strong promoters based on the transcriptome of Brevibacillus choshinensis.</title>
        <authorList>
            <person name="Yao D."/>
            <person name="Zhang K."/>
            <person name="Wu J."/>
        </authorList>
    </citation>
    <scope>NUCLEOTIDE SEQUENCE [LARGE SCALE GENOMIC DNA]</scope>
    <source>
        <strain evidence="7 8">HPD31-SP3</strain>
    </source>
</reference>
<dbReference type="PRINTS" id="PR00154">
    <property type="entry name" value="AMPBINDING"/>
</dbReference>
<keyword evidence="4" id="KW-0045">Antibiotic biosynthesis</keyword>
<dbReference type="InterPro" id="IPR025110">
    <property type="entry name" value="AMP-bd_C"/>
</dbReference>
<evidence type="ECO:0000256" key="4">
    <source>
        <dbReference type="ARBA" id="ARBA00023194"/>
    </source>
</evidence>
<dbReference type="InterPro" id="IPR000873">
    <property type="entry name" value="AMP-dep_synth/lig_dom"/>
</dbReference>
<sequence length="1306" mass="147396">MKHVLLEQEDVGLSTDHGIAERAFDHERRAKFYTYVWKLAGQLDSDALQEAMDEIVRRHEVLRMSVSMQNGIPANIVQPFLPLKWTIIDLRPMPKAESDVYIQMCLQGRNFSPLETARESDPPLRTVLLKVSDTEHLFLLQVYASAADDWSIHILQEELFAAYQAFQLKESPQWREQPVSFESYRQWREKWCTGQTAVAELAFWKKKMGYEPPEQYLPVDSSGAPAAVLTTHTYQLSIPPHLKQQLYAFSNQQQLSPFHLLLTVLKMLLRRYGNEDEIRVATLVSRRDDPAIERGIGSFANLLLLQTFWKQDLTFREALFVVQQTLTEAYQRQRIPFDYVVKELGLSRTAQPLYRVMFHMPPALPKIVLPGLQITKLDTGNRCEEAELVIKATESEEGMKFLFTYATNKFSEDSIIRMGGHFTTLLSEALAHPDVRVTELPMLTSAESQQLLVEWNLERATYPRDLSIPEVFEQQVKEQPDEVALLFEDSVLSYRQLNDRANEIASRLRALQITPDQLVAVCLDRSFDMIASYLGVLKAGGAYVPIDLTYPKERIAYMLEDAAVPFVITTERIAKDLPAITANWLYLDKDAQEPSSEGHEPCRVSTADSLAYVMYTSGSTGKPKGVMVDHRGIVRLVKDIDYASVGPDEVYMNLGAVAFDVSAFEIYGALLNGGKLVILPTNKPSFEEIARTIERYKVTSLNITPDRLNVLLEDHSEALRGLRQVMPGGEALPVWLARKCMTKLPNSRLINLYGPTENAVNTTSYHVKELPENATMVPIGRPIANDRLYILDDHLQPVPIGVIGDLYIAGDGVAKGYLNRPELTEERFPKDPFGNVPGRRMYKSGDLARYRADGNVEFIGRADDQVKIRGCRIELGEIETVVGTFSGVRQAVAGVTKSKDGSANLIAYVVMNAGVSFDQGKLREFVRDRLPEYMIPTFFLELQEVPVTPVGKIDRRRLPEPTVASNEELVVQPRNQVEEKLVQIWEKLLEVKPIGVTDNFFLLGGNSLLAMTMFSYIEKTFQKRLSVSSVFQEDTIEKLARLLSSGEEHAELSKSLVPIQPLGQQAPMFCIHGGGGEVLIYGDLARRLGKNQPLYGLRYSGGGDRQVSVEEMAAKYIQEIREVQTKGPYHLIGFCLGGAIAYEMAQQLRRDGQEIGLLTILNYANPALPPLKTETKIINSFKLLFQLPPDLRTPFVMQKLRFVGNVLKKTMDSTPGDDDSLQVLIQAMRAYRPEPYSGRLLLIRAMTNLNQAEKLGWKVTDEGQIEEHCMTADHGTLLKEPNLITLIEHVRNHLNVRKGERNLSSF</sequence>
<dbReference type="Gene3D" id="1.10.1200.10">
    <property type="entry name" value="ACP-like"/>
    <property type="match status" value="1"/>
</dbReference>
<dbReference type="InterPro" id="IPR036736">
    <property type="entry name" value="ACP-like_sf"/>
</dbReference>
<dbReference type="PROSITE" id="PS50075">
    <property type="entry name" value="CARRIER"/>
    <property type="match status" value="1"/>
</dbReference>
<dbReference type="InterPro" id="IPR029058">
    <property type="entry name" value="AB_hydrolase_fold"/>
</dbReference>
<dbReference type="InterPro" id="IPR023213">
    <property type="entry name" value="CAT-like_dom_sf"/>
</dbReference>
<dbReference type="InterPro" id="IPR001031">
    <property type="entry name" value="Thioesterase"/>
</dbReference>
<dbReference type="Pfam" id="PF00501">
    <property type="entry name" value="AMP-binding"/>
    <property type="match status" value="1"/>
</dbReference>
<dbReference type="Gene3D" id="3.30.300.30">
    <property type="match status" value="1"/>
</dbReference>
<dbReference type="Gene3D" id="2.30.38.10">
    <property type="entry name" value="Luciferase, Domain 3"/>
    <property type="match status" value="1"/>
</dbReference>
<dbReference type="NCBIfam" id="TIGR01733">
    <property type="entry name" value="AA-adenyl-dom"/>
    <property type="match status" value="1"/>
</dbReference>
<protein>
    <submittedName>
        <fullName evidence="7">Amino acid adenylation domain-containing protein</fullName>
    </submittedName>
</protein>
<dbReference type="SUPFAM" id="SSF53474">
    <property type="entry name" value="alpha/beta-Hydrolases"/>
    <property type="match status" value="1"/>
</dbReference>
<keyword evidence="3" id="KW-0677">Repeat</keyword>
<dbReference type="Proteomes" id="UP000596248">
    <property type="component" value="Chromosome"/>
</dbReference>
<keyword evidence="8" id="KW-1185">Reference proteome</keyword>
<evidence type="ECO:0000259" key="6">
    <source>
        <dbReference type="PROSITE" id="PS50075"/>
    </source>
</evidence>
<dbReference type="RefSeq" id="WP_203356727.1">
    <property type="nucleotide sequence ID" value="NZ_CP069127.1"/>
</dbReference>
<dbReference type="SUPFAM" id="SSF52777">
    <property type="entry name" value="CoA-dependent acyltransferases"/>
    <property type="match status" value="2"/>
</dbReference>
<dbReference type="CDD" id="cd12117">
    <property type="entry name" value="A_NRPS_Srf_like"/>
    <property type="match status" value="1"/>
</dbReference>
<feature type="domain" description="Carrier" evidence="6">
    <location>
        <begin position="972"/>
        <end position="1047"/>
    </location>
</feature>
<evidence type="ECO:0000256" key="1">
    <source>
        <dbReference type="ARBA" id="ARBA00001957"/>
    </source>
</evidence>
<dbReference type="InterPro" id="IPR045851">
    <property type="entry name" value="AMP-bd_C_sf"/>
</dbReference>
<dbReference type="EMBL" id="CP069127">
    <property type="protein sequence ID" value="QRG69741.1"/>
    <property type="molecule type" value="Genomic_DNA"/>
</dbReference>
<proteinExistence type="inferred from homology"/>
<dbReference type="Gene3D" id="3.30.559.30">
    <property type="entry name" value="Nonribosomal peptide synthetase, condensation domain"/>
    <property type="match status" value="1"/>
</dbReference>
<evidence type="ECO:0000256" key="3">
    <source>
        <dbReference type="ARBA" id="ARBA00022737"/>
    </source>
</evidence>
<dbReference type="SUPFAM" id="SSF47336">
    <property type="entry name" value="ACP-like"/>
    <property type="match status" value="1"/>
</dbReference>
<dbReference type="InterPro" id="IPR020845">
    <property type="entry name" value="AMP-binding_CS"/>
</dbReference>
<dbReference type="InterPro" id="IPR020459">
    <property type="entry name" value="AMP-binding"/>
</dbReference>
<dbReference type="PANTHER" id="PTHR45527">
    <property type="entry name" value="NONRIBOSOMAL PEPTIDE SYNTHETASE"/>
    <property type="match status" value="1"/>
</dbReference>
<dbReference type="PROSITE" id="PS00455">
    <property type="entry name" value="AMP_BINDING"/>
    <property type="match status" value="1"/>
</dbReference>
<accession>A0ABX7FWA5</accession>
<comment type="cofactor">
    <cofactor evidence="1">
        <name>pantetheine 4'-phosphate</name>
        <dbReference type="ChEBI" id="CHEBI:47942"/>
    </cofactor>
</comment>
<dbReference type="Pfam" id="PF00550">
    <property type="entry name" value="PP-binding"/>
    <property type="match status" value="1"/>
</dbReference>
<dbReference type="PANTHER" id="PTHR45527:SF1">
    <property type="entry name" value="FATTY ACID SYNTHASE"/>
    <property type="match status" value="1"/>
</dbReference>
<evidence type="ECO:0000256" key="2">
    <source>
        <dbReference type="ARBA" id="ARBA00006432"/>
    </source>
</evidence>
<dbReference type="Gene3D" id="3.40.50.980">
    <property type="match status" value="2"/>
</dbReference>
<gene>
    <name evidence="7" type="ORF">JNE38_11820</name>
</gene>
<evidence type="ECO:0000313" key="8">
    <source>
        <dbReference type="Proteomes" id="UP000596248"/>
    </source>
</evidence>
<dbReference type="Gene3D" id="3.40.50.1820">
    <property type="entry name" value="alpha/beta hydrolase"/>
    <property type="match status" value="1"/>
</dbReference>
<dbReference type="Pfam" id="PF00975">
    <property type="entry name" value="Thioesterase"/>
    <property type="match status" value="1"/>
</dbReference>
<dbReference type="Gene3D" id="3.30.559.10">
    <property type="entry name" value="Chloramphenicol acetyltransferase-like domain"/>
    <property type="match status" value="1"/>
</dbReference>
<dbReference type="InterPro" id="IPR001242">
    <property type="entry name" value="Condensation_dom"/>
</dbReference>
<dbReference type="Pfam" id="PF13193">
    <property type="entry name" value="AMP-binding_C"/>
    <property type="match status" value="1"/>
</dbReference>
<dbReference type="InterPro" id="IPR010071">
    <property type="entry name" value="AA_adenyl_dom"/>
</dbReference>
<dbReference type="Pfam" id="PF00668">
    <property type="entry name" value="Condensation"/>
    <property type="match status" value="1"/>
</dbReference>
<organism evidence="7 8">
    <name type="scientific">Brevibacillus choshinensis</name>
    <dbReference type="NCBI Taxonomy" id="54911"/>
    <lineage>
        <taxon>Bacteria</taxon>
        <taxon>Bacillati</taxon>
        <taxon>Bacillota</taxon>
        <taxon>Bacilli</taxon>
        <taxon>Bacillales</taxon>
        <taxon>Paenibacillaceae</taxon>
        <taxon>Brevibacillus</taxon>
    </lineage>
</organism>